<evidence type="ECO:0000256" key="1">
    <source>
        <dbReference type="ARBA" id="ARBA00022505"/>
    </source>
</evidence>
<dbReference type="InterPro" id="IPR008274">
    <property type="entry name" value="AldOxase/xan_DH_MoCoBD1"/>
</dbReference>
<sequence>MSETIPARGIPGQSSTSILGNAVLRREDATLIRGRGEYVANQQFEDLLHAHFVRSTTAHGTILSVDVDEARSMPGVVAVYTADDLGLEDRKPPMGFYAKEACRSFLARERVRFVGEPVAVVVAETAYQAADAAEAVWADVDPLPAVVSVDDAVAADTVLFDGRSDNVMWEIPSTGAIDFSGCEAVVTEGLWNSRVAAVPIETRAVAAAYVDGKLTCWASSQGTHGFRDGVAESLDMEPADVRVLVKDVGGGFGAKGMVSEEEIVVAQLARLLGRPVRWVESRTENLSAYVHGRAQGQTVTLGGTRDGRVTHYRLEIVQDCGAYPKYGPFLPEFTRQLATGVYDIANVEFSAVSVATNTAPICAYRGAGRPEATAAIERAMDLFAVEIGMDPTEVRRANFVAPEAFPYTTPTGTSMDCGDYEGSLDRALETVDYAGLRAEQQRRRDAGDPVQMGIGVATYVEITGFGGSEYAEVRLRSDGTVLASTGATPIGTGHHTTWAMLVADRLGLPLDAIEVFHGDTEAIPTGNTTGGSRSVQIAGSAMADASEKLVEVAREAAADLLEAAPADVVHDREHGAFHVAGTPSMARTWADVAGAADGELAGLSDHSQDGATFPFGTHVVVVELDTETGQAVIDRVVAVDDSGRIVNPLLAAGQIHGGLAQGIAQGLMEEFRYDEDGNPQTTNLADYTAVSTMEVPSYERSFMETPTPRNPLGAKGIGESGSIGSTAAVQSAVVDALAPYGIRHLDMPMTPERVWAAIDAS</sequence>
<dbReference type="InterPro" id="IPR037165">
    <property type="entry name" value="AldOxase/xan_DH_Mopterin-bd_sf"/>
</dbReference>
<dbReference type="GO" id="GO:0016491">
    <property type="term" value="F:oxidoreductase activity"/>
    <property type="evidence" value="ECO:0007669"/>
    <property type="project" value="UniProtKB-KW"/>
</dbReference>
<dbReference type="Gene3D" id="3.90.1170.50">
    <property type="entry name" value="Aldehyde oxidase/xanthine dehydrogenase, a/b hammerhead"/>
    <property type="match status" value="1"/>
</dbReference>
<dbReference type="Gene3D" id="3.30.365.10">
    <property type="entry name" value="Aldehyde oxidase/xanthine dehydrogenase, molybdopterin binding domain"/>
    <property type="match status" value="4"/>
</dbReference>
<keyword evidence="1" id="KW-0500">Molybdenum</keyword>
<dbReference type="Pfam" id="PF01315">
    <property type="entry name" value="Ald_Xan_dh_C"/>
    <property type="match status" value="1"/>
</dbReference>
<dbReference type="GO" id="GO:0005506">
    <property type="term" value="F:iron ion binding"/>
    <property type="evidence" value="ECO:0007669"/>
    <property type="project" value="InterPro"/>
</dbReference>
<dbReference type="EMBL" id="UINC01001438">
    <property type="protein sequence ID" value="SUZ80692.1"/>
    <property type="molecule type" value="Genomic_DNA"/>
</dbReference>
<keyword evidence="2" id="KW-0560">Oxidoreductase</keyword>
<dbReference type="InterPro" id="IPR016208">
    <property type="entry name" value="Ald_Oxase/xanthine_DH-like"/>
</dbReference>
<dbReference type="AlphaFoldDB" id="A0A381QMX0"/>
<dbReference type="InterPro" id="IPR046867">
    <property type="entry name" value="AldOxase/xan_DH_MoCoBD2"/>
</dbReference>
<reference evidence="4" key="1">
    <citation type="submission" date="2018-05" db="EMBL/GenBank/DDBJ databases">
        <authorList>
            <person name="Lanie J.A."/>
            <person name="Ng W.-L."/>
            <person name="Kazmierczak K.M."/>
            <person name="Andrzejewski T.M."/>
            <person name="Davidsen T.M."/>
            <person name="Wayne K.J."/>
            <person name="Tettelin H."/>
            <person name="Glass J.I."/>
            <person name="Rusch D."/>
            <person name="Podicherti R."/>
            <person name="Tsui H.-C.T."/>
            <person name="Winkler M.E."/>
        </authorList>
    </citation>
    <scope>NUCLEOTIDE SEQUENCE</scope>
</reference>
<proteinExistence type="predicted"/>
<dbReference type="InterPro" id="IPR000674">
    <property type="entry name" value="Ald_Oxase/Xan_DH_a/b"/>
</dbReference>
<dbReference type="SUPFAM" id="SSF54665">
    <property type="entry name" value="CO dehydrogenase molybdoprotein N-domain-like"/>
    <property type="match status" value="1"/>
</dbReference>
<dbReference type="Pfam" id="PF02738">
    <property type="entry name" value="MoCoBD_1"/>
    <property type="match status" value="1"/>
</dbReference>
<dbReference type="PANTHER" id="PTHR11908">
    <property type="entry name" value="XANTHINE DEHYDROGENASE"/>
    <property type="match status" value="1"/>
</dbReference>
<feature type="domain" description="Aldehyde oxidase/xanthine dehydrogenase a/b hammerhead" evidence="3">
    <location>
        <begin position="33"/>
        <end position="144"/>
    </location>
</feature>
<dbReference type="InterPro" id="IPR036856">
    <property type="entry name" value="Ald_Oxase/Xan_DH_a/b_sf"/>
</dbReference>
<dbReference type="PANTHER" id="PTHR11908:SF132">
    <property type="entry name" value="ALDEHYDE OXIDASE 1-RELATED"/>
    <property type="match status" value="1"/>
</dbReference>
<dbReference type="Pfam" id="PF20256">
    <property type="entry name" value="MoCoBD_2"/>
    <property type="match status" value="1"/>
</dbReference>
<name>A0A381QMX0_9ZZZZ</name>
<dbReference type="SUPFAM" id="SSF56003">
    <property type="entry name" value="Molybdenum cofactor-binding domain"/>
    <property type="match status" value="1"/>
</dbReference>
<gene>
    <name evidence="4" type="ORF">METZ01_LOCUS33546</name>
</gene>
<organism evidence="4">
    <name type="scientific">marine metagenome</name>
    <dbReference type="NCBI Taxonomy" id="408172"/>
    <lineage>
        <taxon>unclassified sequences</taxon>
        <taxon>metagenomes</taxon>
        <taxon>ecological metagenomes</taxon>
    </lineage>
</organism>
<accession>A0A381QMX0</accession>
<evidence type="ECO:0000256" key="2">
    <source>
        <dbReference type="ARBA" id="ARBA00023002"/>
    </source>
</evidence>
<protein>
    <recommendedName>
        <fullName evidence="3">Aldehyde oxidase/xanthine dehydrogenase a/b hammerhead domain-containing protein</fullName>
    </recommendedName>
</protein>
<evidence type="ECO:0000259" key="3">
    <source>
        <dbReference type="SMART" id="SM01008"/>
    </source>
</evidence>
<evidence type="ECO:0000313" key="4">
    <source>
        <dbReference type="EMBL" id="SUZ80692.1"/>
    </source>
</evidence>
<dbReference type="SMART" id="SM01008">
    <property type="entry name" value="Ald_Xan_dh_C"/>
    <property type="match status" value="1"/>
</dbReference>